<dbReference type="Gene3D" id="3.90.226.10">
    <property type="entry name" value="2-enoyl-CoA Hydratase, Chain A, domain 1"/>
    <property type="match status" value="1"/>
</dbReference>
<evidence type="ECO:0000313" key="3">
    <source>
        <dbReference type="Proteomes" id="UP000179797"/>
    </source>
</evidence>
<dbReference type="Pfam" id="PF03572">
    <property type="entry name" value="Peptidase_S41"/>
    <property type="match status" value="1"/>
</dbReference>
<dbReference type="GO" id="GO:0004175">
    <property type="term" value="F:endopeptidase activity"/>
    <property type="evidence" value="ECO:0007669"/>
    <property type="project" value="TreeGrafter"/>
</dbReference>
<keyword evidence="3" id="KW-1185">Reference proteome</keyword>
<dbReference type="InterPro" id="IPR041613">
    <property type="entry name" value="Pept_S41_N"/>
</dbReference>
<dbReference type="CDD" id="cd07561">
    <property type="entry name" value="Peptidase_S41_CPP_like"/>
    <property type="match status" value="1"/>
</dbReference>
<dbReference type="GO" id="GO:0030288">
    <property type="term" value="C:outer membrane-bounded periplasmic space"/>
    <property type="evidence" value="ECO:0007669"/>
    <property type="project" value="TreeGrafter"/>
</dbReference>
<dbReference type="Gene3D" id="2.30.42.10">
    <property type="match status" value="1"/>
</dbReference>
<dbReference type="Gene3D" id="3.30.750.170">
    <property type="match status" value="1"/>
</dbReference>
<feature type="domain" description="Tail specific protease" evidence="1">
    <location>
        <begin position="191"/>
        <end position="391"/>
    </location>
</feature>
<dbReference type="OrthoDB" id="7168509at2"/>
<proteinExistence type="predicted"/>
<dbReference type="GO" id="GO:0007165">
    <property type="term" value="P:signal transduction"/>
    <property type="evidence" value="ECO:0007669"/>
    <property type="project" value="TreeGrafter"/>
</dbReference>
<dbReference type="InterPro" id="IPR005151">
    <property type="entry name" value="Tail-specific_protease"/>
</dbReference>
<gene>
    <name evidence="2" type="ORF">NH26_02665</name>
</gene>
<dbReference type="SUPFAM" id="SSF50156">
    <property type="entry name" value="PDZ domain-like"/>
    <property type="match status" value="1"/>
</dbReference>
<dbReference type="PROSITE" id="PS51257">
    <property type="entry name" value="PROKAR_LIPOPROTEIN"/>
    <property type="match status" value="1"/>
</dbReference>
<dbReference type="RefSeq" id="WP_044223891.1">
    <property type="nucleotide sequence ID" value="NZ_JRYR02000001.1"/>
</dbReference>
<dbReference type="GO" id="GO:0006508">
    <property type="term" value="P:proteolysis"/>
    <property type="evidence" value="ECO:0007669"/>
    <property type="project" value="InterPro"/>
</dbReference>
<organism evidence="2 3">
    <name type="scientific">Flammeovirga pacifica</name>
    <dbReference type="NCBI Taxonomy" id="915059"/>
    <lineage>
        <taxon>Bacteria</taxon>
        <taxon>Pseudomonadati</taxon>
        <taxon>Bacteroidota</taxon>
        <taxon>Cytophagia</taxon>
        <taxon>Cytophagales</taxon>
        <taxon>Flammeovirgaceae</taxon>
        <taxon>Flammeovirga</taxon>
    </lineage>
</organism>
<dbReference type="Pfam" id="PF18294">
    <property type="entry name" value="Pept_S41_N"/>
    <property type="match status" value="1"/>
</dbReference>
<dbReference type="PANTHER" id="PTHR32060">
    <property type="entry name" value="TAIL-SPECIFIC PROTEASE"/>
    <property type="match status" value="1"/>
</dbReference>
<dbReference type="Proteomes" id="UP000179797">
    <property type="component" value="Unassembled WGS sequence"/>
</dbReference>
<evidence type="ECO:0000259" key="1">
    <source>
        <dbReference type="SMART" id="SM00245"/>
    </source>
</evidence>
<dbReference type="InterPro" id="IPR029045">
    <property type="entry name" value="ClpP/crotonase-like_dom_sf"/>
</dbReference>
<reference evidence="2 3" key="1">
    <citation type="journal article" date="2012" name="Int. J. Syst. Evol. Microbiol.">
        <title>Flammeovirga pacifica sp. nov., isolated from deep-sea sediment.</title>
        <authorList>
            <person name="Xu H."/>
            <person name="Fu Y."/>
            <person name="Yang N."/>
            <person name="Ding Z."/>
            <person name="Lai Q."/>
            <person name="Zeng R."/>
        </authorList>
    </citation>
    <scope>NUCLEOTIDE SEQUENCE [LARGE SCALE GENOMIC DNA]</scope>
    <source>
        <strain evidence="3">DSM 24597 / LMG 26175 / WPAGA1</strain>
    </source>
</reference>
<dbReference type="SMART" id="SM00245">
    <property type="entry name" value="TSPc"/>
    <property type="match status" value="1"/>
</dbReference>
<dbReference type="AlphaFoldDB" id="A0A1S1YWC9"/>
<protein>
    <recommendedName>
        <fullName evidence="1">Tail specific protease domain-containing protein</fullName>
    </recommendedName>
</protein>
<accession>A0A1S1YWC9</accession>
<dbReference type="SUPFAM" id="SSF52096">
    <property type="entry name" value="ClpP/crotonase"/>
    <property type="match status" value="1"/>
</dbReference>
<dbReference type="GO" id="GO:0008236">
    <property type="term" value="F:serine-type peptidase activity"/>
    <property type="evidence" value="ECO:0007669"/>
    <property type="project" value="InterPro"/>
</dbReference>
<evidence type="ECO:0000313" key="2">
    <source>
        <dbReference type="EMBL" id="OHX65328.1"/>
    </source>
</evidence>
<sequence length="455" mass="51212">MKKLLFLVITIQLFISCNKEEDPIAPTITSGINKVYLNNLMKQWYLWNDELPETIDIDKYDTQNTMLEALKNDQDRWSLIQDKAEYEAYYQSGTVTDENTGAHGLYLSVFENGDLYIRFTYPGSQAFSNDLDRGSKINKINDVDVSTVTTEEINNLLGANVKGVTNKFEITTPDIYVYNDEGALEKQDGVTKTIEISKEAVVVAPIVHKNVITVNRNGQKVKVGHLVFMSFIETAEQALNTAFAEFKAEGVSEVILDLRYNGGGRVNIAAQLSGLLAPTEANGKDLFRYRHNNRQAEENSDYQLEIEDANLNLDRVFMLTTGNTASASELMINALRPFMDVQVIGERTHGKPVGSYGFENNNFIYSIISLRILNANNEGNYFDGLAVDQVAGDDPSYNWADTREPMLYQALQMIQNGAYDGGSAARKGHFDLDNFKDHDDKYKNVFIIDKKELKN</sequence>
<dbReference type="EMBL" id="JRYR02000001">
    <property type="protein sequence ID" value="OHX65328.1"/>
    <property type="molecule type" value="Genomic_DNA"/>
</dbReference>
<dbReference type="InterPro" id="IPR036034">
    <property type="entry name" value="PDZ_sf"/>
</dbReference>
<name>A0A1S1YWC9_FLAPC</name>
<dbReference type="PANTHER" id="PTHR32060:SF30">
    <property type="entry name" value="CARBOXY-TERMINAL PROCESSING PROTEASE CTPA"/>
    <property type="match status" value="1"/>
</dbReference>
<dbReference type="STRING" id="915059.NH26_02665"/>
<comment type="caution">
    <text evidence="2">The sequence shown here is derived from an EMBL/GenBank/DDBJ whole genome shotgun (WGS) entry which is preliminary data.</text>
</comment>